<dbReference type="AlphaFoldDB" id="A0A3Q7FIT9"/>
<reference evidence="1" key="1">
    <citation type="journal article" date="2012" name="Nature">
        <title>The tomato genome sequence provides insights into fleshy fruit evolution.</title>
        <authorList>
            <consortium name="Tomato Genome Consortium"/>
        </authorList>
    </citation>
    <scope>NUCLEOTIDE SEQUENCE [LARGE SCALE GENOMIC DNA]</scope>
    <source>
        <strain evidence="1">cv. Heinz 1706</strain>
    </source>
</reference>
<name>A0A3Q7FIT9_SOLLC</name>
<accession>A0A3Q7FIT9</accession>
<keyword evidence="2" id="KW-1185">Reference proteome</keyword>
<dbReference type="PaxDb" id="4081-Solyc03g063640.1.1"/>
<dbReference type="Proteomes" id="UP000004994">
    <property type="component" value="Chromosome 3"/>
</dbReference>
<reference evidence="1" key="2">
    <citation type="submission" date="2019-01" db="UniProtKB">
        <authorList>
            <consortium name="EnsemblPlants"/>
        </authorList>
    </citation>
    <scope>IDENTIFICATION</scope>
    <source>
        <strain evidence="1">cv. Heinz 1706</strain>
    </source>
</reference>
<dbReference type="Gramene" id="Solyc03g063640.1.1">
    <property type="protein sequence ID" value="Solyc03g063640.1.1.1"/>
    <property type="gene ID" value="Solyc03g063640.1"/>
</dbReference>
<organism evidence="1">
    <name type="scientific">Solanum lycopersicum</name>
    <name type="common">Tomato</name>
    <name type="synonym">Lycopersicon esculentum</name>
    <dbReference type="NCBI Taxonomy" id="4081"/>
    <lineage>
        <taxon>Eukaryota</taxon>
        <taxon>Viridiplantae</taxon>
        <taxon>Streptophyta</taxon>
        <taxon>Embryophyta</taxon>
        <taxon>Tracheophyta</taxon>
        <taxon>Spermatophyta</taxon>
        <taxon>Magnoliopsida</taxon>
        <taxon>eudicotyledons</taxon>
        <taxon>Gunneridae</taxon>
        <taxon>Pentapetalae</taxon>
        <taxon>asterids</taxon>
        <taxon>lamiids</taxon>
        <taxon>Solanales</taxon>
        <taxon>Solanaceae</taxon>
        <taxon>Solanoideae</taxon>
        <taxon>Solaneae</taxon>
        <taxon>Solanum</taxon>
        <taxon>Solanum subgen. Lycopersicon</taxon>
    </lineage>
</organism>
<dbReference type="InParanoid" id="A0A3Q7FIT9"/>
<sequence>MFSSHFGFRSKVERFGVICGADFICELFVIRFTQDHLINLVLVHLKRCDISIPYHYLASFLVY</sequence>
<proteinExistence type="predicted"/>
<evidence type="ECO:0000313" key="2">
    <source>
        <dbReference type="Proteomes" id="UP000004994"/>
    </source>
</evidence>
<evidence type="ECO:0000313" key="1">
    <source>
        <dbReference type="EnsemblPlants" id="Solyc03g063640.1.1.1"/>
    </source>
</evidence>
<protein>
    <submittedName>
        <fullName evidence="1">Uncharacterized protein</fullName>
    </submittedName>
</protein>
<dbReference type="EnsemblPlants" id="Solyc03g063640.1.1">
    <property type="protein sequence ID" value="Solyc03g063640.1.1.1"/>
    <property type="gene ID" value="Solyc03g063640.1"/>
</dbReference>